<dbReference type="RefSeq" id="WP_187753560.1">
    <property type="nucleotide sequence ID" value="NZ_CAUZLR010000002.1"/>
</dbReference>
<accession>A0ABN9YR44</accession>
<protein>
    <submittedName>
        <fullName evidence="3">Uncharacterized protein</fullName>
    </submittedName>
</protein>
<gene>
    <name evidence="3" type="ORF">R54839_PPFHFPJH_00501</name>
</gene>
<feature type="transmembrane region" description="Helical" evidence="2">
    <location>
        <begin position="98"/>
        <end position="123"/>
    </location>
</feature>
<evidence type="ECO:0000256" key="1">
    <source>
        <dbReference type="SAM" id="MobiDB-lite"/>
    </source>
</evidence>
<keyword evidence="2" id="KW-0472">Membrane</keyword>
<keyword evidence="2" id="KW-1133">Transmembrane helix</keyword>
<dbReference type="Proteomes" id="UP001314261">
    <property type="component" value="Unassembled WGS sequence"/>
</dbReference>
<proteinExistence type="predicted"/>
<feature type="compositionally biased region" description="Basic and acidic residues" evidence="1">
    <location>
        <begin position="25"/>
        <end position="38"/>
    </location>
</feature>
<organism evidence="3 4">
    <name type="scientific">Fructobacillus fructosus</name>
    <dbReference type="NCBI Taxonomy" id="1631"/>
    <lineage>
        <taxon>Bacteria</taxon>
        <taxon>Bacillati</taxon>
        <taxon>Bacillota</taxon>
        <taxon>Bacilli</taxon>
        <taxon>Lactobacillales</taxon>
        <taxon>Lactobacillaceae</taxon>
        <taxon>Fructobacillus</taxon>
    </lineage>
</organism>
<evidence type="ECO:0000313" key="3">
    <source>
        <dbReference type="EMBL" id="CAK1232432.1"/>
    </source>
</evidence>
<reference evidence="3 4" key="1">
    <citation type="submission" date="2023-10" db="EMBL/GenBank/DDBJ databases">
        <authorList>
            <person name="Botero Cardona J."/>
        </authorList>
    </citation>
    <scope>NUCLEOTIDE SEQUENCE [LARGE SCALE GENOMIC DNA]</scope>
    <source>
        <strain evidence="3 4">R-54839</strain>
    </source>
</reference>
<feature type="transmembrane region" description="Helical" evidence="2">
    <location>
        <begin position="71"/>
        <end position="92"/>
    </location>
</feature>
<keyword evidence="2" id="KW-0812">Transmembrane</keyword>
<keyword evidence="4" id="KW-1185">Reference proteome</keyword>
<feature type="compositionally biased region" description="Basic and acidic residues" evidence="1">
    <location>
        <begin position="1"/>
        <end position="15"/>
    </location>
</feature>
<sequence length="138" mass="15449">MAEEKKTPETKKDVEQNTSEAQPVDLKKENTGNNRMEEAAEAAQKGAQAATDSAKQAFVKVKERSEWSNPFVVVITAIVLLVAVRVLFGTIFDKFFGFVGELLLAAVKQGAWPIVFAGFIIYYRKEIRELLNRLGRKD</sequence>
<evidence type="ECO:0000313" key="4">
    <source>
        <dbReference type="Proteomes" id="UP001314261"/>
    </source>
</evidence>
<feature type="region of interest" description="Disordered" evidence="1">
    <location>
        <begin position="1"/>
        <end position="48"/>
    </location>
</feature>
<name>A0ABN9YR44_9LACO</name>
<comment type="caution">
    <text evidence="3">The sequence shown here is derived from an EMBL/GenBank/DDBJ whole genome shotgun (WGS) entry which is preliminary data.</text>
</comment>
<dbReference type="EMBL" id="CAUZLR010000002">
    <property type="protein sequence ID" value="CAK1232432.1"/>
    <property type="molecule type" value="Genomic_DNA"/>
</dbReference>
<evidence type="ECO:0000256" key="2">
    <source>
        <dbReference type="SAM" id="Phobius"/>
    </source>
</evidence>